<dbReference type="STRING" id="1445510.YC6258_03316"/>
<dbReference type="KEGG" id="gsn:YC6258_03316"/>
<evidence type="ECO:0000313" key="2">
    <source>
        <dbReference type="Proteomes" id="UP000032266"/>
    </source>
</evidence>
<reference evidence="1 2" key="1">
    <citation type="submission" date="2014-01" db="EMBL/GenBank/DDBJ databases">
        <title>Full genme sequencing of cellulolytic bacterium Gynuella sunshinyii YC6258T gen. nov., sp. nov.</title>
        <authorList>
            <person name="Khan H."/>
            <person name="Chung E.J."/>
            <person name="Chung Y.R."/>
        </authorList>
    </citation>
    <scope>NUCLEOTIDE SEQUENCE [LARGE SCALE GENOMIC DNA]</scope>
    <source>
        <strain evidence="1 2">YC6258</strain>
    </source>
</reference>
<organism evidence="1 2">
    <name type="scientific">Gynuella sunshinyii YC6258</name>
    <dbReference type="NCBI Taxonomy" id="1445510"/>
    <lineage>
        <taxon>Bacteria</taxon>
        <taxon>Pseudomonadati</taxon>
        <taxon>Pseudomonadota</taxon>
        <taxon>Gammaproteobacteria</taxon>
        <taxon>Oceanospirillales</taxon>
        <taxon>Saccharospirillaceae</taxon>
        <taxon>Gynuella</taxon>
    </lineage>
</organism>
<gene>
    <name evidence="1" type="ORF">YC6258_03316</name>
</gene>
<accession>A0A0C5VM16</accession>
<dbReference type="PATRIC" id="fig|1445510.3.peg.3278"/>
<dbReference type="InterPro" id="IPR001611">
    <property type="entry name" value="Leu-rich_rpt"/>
</dbReference>
<proteinExistence type="predicted"/>
<evidence type="ECO:0000313" key="1">
    <source>
        <dbReference type="EMBL" id="AJQ95351.1"/>
    </source>
</evidence>
<dbReference type="Gene3D" id="3.80.10.10">
    <property type="entry name" value="Ribonuclease Inhibitor"/>
    <property type="match status" value="1"/>
</dbReference>
<dbReference type="AlphaFoldDB" id="A0A0C5VM16"/>
<dbReference type="NCBIfam" id="NF038076">
    <property type="entry name" value="fam_STM4015"/>
    <property type="match status" value="1"/>
</dbReference>
<dbReference type="InterPro" id="IPR032675">
    <property type="entry name" value="LRR_dom_sf"/>
</dbReference>
<dbReference type="HOGENOM" id="CLU_054192_0_0_6"/>
<dbReference type="Pfam" id="PF13516">
    <property type="entry name" value="LRR_6"/>
    <property type="match status" value="1"/>
</dbReference>
<dbReference type="InterPro" id="IPR047722">
    <property type="entry name" value="STM4015-like"/>
</dbReference>
<dbReference type="RefSeq" id="WP_044617675.1">
    <property type="nucleotide sequence ID" value="NZ_CP007142.1"/>
</dbReference>
<sequence>MTISTHIQSFHQLPVQEFESGQINPATAIRLSIDWEAYEAGEKMINKLMQLTQLPQCSEIRALVIGEWEGCAEGNSIQTAIDFICSHPNHFASLEALFVGEMTYEECEISWIEQGDYSAIWSALPNLKHLQIRGAAPTLGDIRSDVLTTLILESGGLAKTTLASVLDAKTPMLEHLELWLGDENYGWDSNVTDLQPILVKDRFPKLQYLGLCDCDDGDALAKMMAESEQIASLQTLDLSLGTVGDEGAKALMNSPYIQSLQKLDLHFHYISAAVCSQLSQLPIVVDITDPQQEDDGDRYVAVSE</sequence>
<keyword evidence="2" id="KW-1185">Reference proteome</keyword>
<dbReference type="SUPFAM" id="SSF52047">
    <property type="entry name" value="RNI-like"/>
    <property type="match status" value="1"/>
</dbReference>
<dbReference type="OrthoDB" id="9781345at2"/>
<name>A0A0C5VM16_9GAMM</name>
<dbReference type="Proteomes" id="UP000032266">
    <property type="component" value="Chromosome"/>
</dbReference>
<dbReference type="EMBL" id="CP007142">
    <property type="protein sequence ID" value="AJQ95351.1"/>
    <property type="molecule type" value="Genomic_DNA"/>
</dbReference>
<protein>
    <submittedName>
        <fullName evidence="1">Uncharacterized protein</fullName>
    </submittedName>
</protein>